<evidence type="ECO:0000256" key="1">
    <source>
        <dbReference type="ARBA" id="ARBA00004193"/>
    </source>
</evidence>
<proteinExistence type="predicted"/>
<accession>A0A3T0TUH8</accession>
<evidence type="ECO:0000313" key="9">
    <source>
        <dbReference type="EMBL" id="AZZ65757.1"/>
    </source>
</evidence>
<keyword evidence="10" id="KW-1185">Reference proteome</keyword>
<protein>
    <submittedName>
        <fullName evidence="9">Variable surface lipoprotein</fullName>
    </submittedName>
</protein>
<keyword evidence="6" id="KW-0564">Palmitate</keyword>
<dbReference type="PROSITE" id="PS51257">
    <property type="entry name" value="PROKAR_LIPOPROTEIN"/>
    <property type="match status" value="1"/>
</dbReference>
<dbReference type="AlphaFoldDB" id="A0A3T0TUH8"/>
<dbReference type="InterPro" id="IPR049890">
    <property type="entry name" value="VlpA-F-like_signal"/>
</dbReference>
<dbReference type="Proteomes" id="UP000256585">
    <property type="component" value="Chromosome"/>
</dbReference>
<keyword evidence="2" id="KW-1003">Cell membrane</keyword>
<dbReference type="NCBIfam" id="NF033817">
    <property type="entry name" value="Mplas_variab_LP"/>
    <property type="match status" value="1"/>
</dbReference>
<keyword evidence="3 8" id="KW-0732">Signal</keyword>
<evidence type="ECO:0000256" key="4">
    <source>
        <dbReference type="ARBA" id="ARBA00022737"/>
    </source>
</evidence>
<evidence type="ECO:0000256" key="6">
    <source>
        <dbReference type="ARBA" id="ARBA00023139"/>
    </source>
</evidence>
<evidence type="ECO:0000256" key="2">
    <source>
        <dbReference type="ARBA" id="ARBA00022475"/>
    </source>
</evidence>
<gene>
    <name evidence="9" type="ORF">DMC14_003135</name>
</gene>
<dbReference type="OrthoDB" id="399306at2"/>
<dbReference type="GO" id="GO:0005886">
    <property type="term" value="C:plasma membrane"/>
    <property type="evidence" value="ECO:0007669"/>
    <property type="project" value="UniProtKB-SubCell"/>
</dbReference>
<keyword evidence="5" id="KW-0472">Membrane</keyword>
<evidence type="ECO:0000256" key="5">
    <source>
        <dbReference type="ARBA" id="ARBA00023136"/>
    </source>
</evidence>
<feature type="signal peptide" evidence="8">
    <location>
        <begin position="1"/>
        <end position="23"/>
    </location>
</feature>
<feature type="chain" id="PRO_5019481279" evidence="8">
    <location>
        <begin position="24"/>
        <end position="180"/>
    </location>
</feature>
<evidence type="ECO:0000313" key="10">
    <source>
        <dbReference type="Proteomes" id="UP000256585"/>
    </source>
</evidence>
<keyword evidence="7 9" id="KW-0449">Lipoprotein</keyword>
<dbReference type="EMBL" id="CP033058">
    <property type="protein sequence ID" value="AZZ65757.1"/>
    <property type="molecule type" value="Genomic_DNA"/>
</dbReference>
<comment type="subcellular location">
    <subcellularLocation>
        <location evidence="1">Cell membrane</location>
        <topology evidence="1">Lipid-anchor</topology>
    </subcellularLocation>
</comment>
<evidence type="ECO:0000256" key="7">
    <source>
        <dbReference type="ARBA" id="ARBA00023288"/>
    </source>
</evidence>
<dbReference type="RefSeq" id="WP_127922961.1">
    <property type="nucleotide sequence ID" value="NZ_CP033058.2"/>
</dbReference>
<name>A0A3T0TUH8_9BACT</name>
<organism evidence="9 10">
    <name type="scientific">Metamycoplasma phocicerebrale</name>
    <dbReference type="NCBI Taxonomy" id="142649"/>
    <lineage>
        <taxon>Bacteria</taxon>
        <taxon>Bacillati</taxon>
        <taxon>Mycoplasmatota</taxon>
        <taxon>Mycoplasmoidales</taxon>
        <taxon>Metamycoplasmataceae</taxon>
        <taxon>Metamycoplasma</taxon>
    </lineage>
</organism>
<keyword evidence="4" id="KW-0677">Repeat</keyword>
<evidence type="ECO:0000256" key="3">
    <source>
        <dbReference type="ARBA" id="ARBA00022729"/>
    </source>
</evidence>
<reference evidence="9" key="1">
    <citation type="submission" date="2019-03" db="EMBL/GenBank/DDBJ databases">
        <title>Draft Sequence and Annotation of the Mycoplasma phocicerebrale Strain 1049T Genome.</title>
        <authorList>
            <person name="Frasca S.Jr."/>
            <person name="Kutish G.F."/>
            <person name="Castellanos Gell J."/>
            <person name="Michaels D.L."/>
            <person name="Brown D.R."/>
        </authorList>
    </citation>
    <scope>NUCLEOTIDE SEQUENCE</scope>
    <source>
        <strain evidence="9">1049</strain>
    </source>
</reference>
<evidence type="ECO:0000256" key="8">
    <source>
        <dbReference type="SAM" id="SignalP"/>
    </source>
</evidence>
<sequence length="180" mass="20361">MKKNKLVLSILSLSSLPILPMVAVSCNNSLDDGDGDGWIDPAPNPNTKLLNSSQIKLVVDAISFTKTKEAKKLSNDELIQIIKNIRLDYYPEDKQIENNIDKKIKFENAVKDGRFKKYFKYSAPDESVFPFLNGHILEMEIVSSYEGRRLPGIRFSILCPDKIYKGKMSSEKDGFVPLDD</sequence>
<dbReference type="KEGG" id="mphc:DMC14_003135"/>